<organism evidence="8 9">
    <name type="scientific">Wolfiporia cocos (strain MD-104)</name>
    <name type="common">Brown rot fungus</name>
    <dbReference type="NCBI Taxonomy" id="742152"/>
    <lineage>
        <taxon>Eukaryota</taxon>
        <taxon>Fungi</taxon>
        <taxon>Dikarya</taxon>
        <taxon>Basidiomycota</taxon>
        <taxon>Agaricomycotina</taxon>
        <taxon>Agaricomycetes</taxon>
        <taxon>Polyporales</taxon>
        <taxon>Phaeolaceae</taxon>
        <taxon>Wolfiporia</taxon>
    </lineage>
</organism>
<dbReference type="OrthoDB" id="18170at2759"/>
<dbReference type="GO" id="GO:0008412">
    <property type="term" value="F:4-hydroxybenzoate polyprenyltransferase activity"/>
    <property type="evidence" value="ECO:0007669"/>
    <property type="project" value="TreeGrafter"/>
</dbReference>
<keyword evidence="6" id="KW-1133">Transmembrane helix</keyword>
<keyword evidence="9" id="KW-1185">Reference proteome</keyword>
<dbReference type="EMBL" id="KB467876">
    <property type="protein sequence ID" value="PCH36425.1"/>
    <property type="molecule type" value="Genomic_DNA"/>
</dbReference>
<dbReference type="AlphaFoldDB" id="A0A2H3J429"/>
<comment type="cofactor">
    <cofactor evidence="1">
        <name>Mg(2+)</name>
        <dbReference type="ChEBI" id="CHEBI:18420"/>
    </cofactor>
</comment>
<dbReference type="PANTHER" id="PTHR11048">
    <property type="entry name" value="PRENYLTRANSFERASES"/>
    <property type="match status" value="1"/>
</dbReference>
<dbReference type="GO" id="GO:0006744">
    <property type="term" value="P:ubiquinone biosynthetic process"/>
    <property type="evidence" value="ECO:0007669"/>
    <property type="project" value="TreeGrafter"/>
</dbReference>
<dbReference type="Pfam" id="PF01040">
    <property type="entry name" value="UbiA"/>
    <property type="match status" value="1"/>
</dbReference>
<keyword evidence="4" id="KW-0808">Transferase</keyword>
<evidence type="ECO:0000256" key="7">
    <source>
        <dbReference type="ARBA" id="ARBA00023136"/>
    </source>
</evidence>
<protein>
    <recommendedName>
        <fullName evidence="10">UbiA prenyltransferase</fullName>
    </recommendedName>
</protein>
<keyword evidence="5" id="KW-0812">Transmembrane</keyword>
<accession>A0A2H3J429</accession>
<comment type="similarity">
    <text evidence="3">Belongs to the UbiA prenyltransferase family.</text>
</comment>
<proteinExistence type="inferred from homology"/>
<keyword evidence="7" id="KW-0472">Membrane</keyword>
<dbReference type="InterPro" id="IPR044878">
    <property type="entry name" value="UbiA_sf"/>
</dbReference>
<evidence type="ECO:0000256" key="6">
    <source>
        <dbReference type="ARBA" id="ARBA00022989"/>
    </source>
</evidence>
<comment type="subcellular location">
    <subcellularLocation>
        <location evidence="2">Membrane</location>
        <topology evidence="2">Multi-pass membrane protein</topology>
    </subcellularLocation>
</comment>
<dbReference type="Proteomes" id="UP000218811">
    <property type="component" value="Unassembled WGS sequence"/>
</dbReference>
<dbReference type="InterPro" id="IPR039653">
    <property type="entry name" value="Prenyltransferase"/>
</dbReference>
<evidence type="ECO:0000256" key="5">
    <source>
        <dbReference type="ARBA" id="ARBA00022692"/>
    </source>
</evidence>
<dbReference type="OMA" id="LPMYTAG"/>
<evidence type="ECO:0000313" key="8">
    <source>
        <dbReference type="EMBL" id="PCH36425.1"/>
    </source>
</evidence>
<dbReference type="Gene3D" id="1.10.357.140">
    <property type="entry name" value="UbiA prenyltransferase"/>
    <property type="match status" value="1"/>
</dbReference>
<name>A0A2H3J429_WOLCO</name>
<evidence type="ECO:0008006" key="10">
    <source>
        <dbReference type="Google" id="ProtNLM"/>
    </source>
</evidence>
<dbReference type="GO" id="GO:0005743">
    <property type="term" value="C:mitochondrial inner membrane"/>
    <property type="evidence" value="ECO:0007669"/>
    <property type="project" value="TreeGrafter"/>
</dbReference>
<dbReference type="FunFam" id="1.20.120.1780:FF:000001">
    <property type="entry name" value="4-hydroxybenzoate octaprenyltransferase"/>
    <property type="match status" value="1"/>
</dbReference>
<gene>
    <name evidence="8" type="ORF">WOLCODRAFT_140414</name>
</gene>
<reference evidence="8 9" key="1">
    <citation type="journal article" date="2012" name="Science">
        <title>The Paleozoic origin of enzymatic lignin decomposition reconstructed from 31 fungal genomes.</title>
        <authorList>
            <person name="Floudas D."/>
            <person name="Binder M."/>
            <person name="Riley R."/>
            <person name="Barry K."/>
            <person name="Blanchette R.A."/>
            <person name="Henrissat B."/>
            <person name="Martinez A.T."/>
            <person name="Otillar R."/>
            <person name="Spatafora J.W."/>
            <person name="Yadav J.S."/>
            <person name="Aerts A."/>
            <person name="Benoit I."/>
            <person name="Boyd A."/>
            <person name="Carlson A."/>
            <person name="Copeland A."/>
            <person name="Coutinho P.M."/>
            <person name="de Vries R.P."/>
            <person name="Ferreira P."/>
            <person name="Findley K."/>
            <person name="Foster B."/>
            <person name="Gaskell J."/>
            <person name="Glotzer D."/>
            <person name="Gorecki P."/>
            <person name="Heitman J."/>
            <person name="Hesse C."/>
            <person name="Hori C."/>
            <person name="Igarashi K."/>
            <person name="Jurgens J.A."/>
            <person name="Kallen N."/>
            <person name="Kersten P."/>
            <person name="Kohler A."/>
            <person name="Kuees U."/>
            <person name="Kumar T.K.A."/>
            <person name="Kuo A."/>
            <person name="LaButti K."/>
            <person name="Larrondo L.F."/>
            <person name="Lindquist E."/>
            <person name="Ling A."/>
            <person name="Lombard V."/>
            <person name="Lucas S."/>
            <person name="Lundell T."/>
            <person name="Martin R."/>
            <person name="McLaughlin D.J."/>
            <person name="Morgenstern I."/>
            <person name="Morin E."/>
            <person name="Murat C."/>
            <person name="Nagy L.G."/>
            <person name="Nolan M."/>
            <person name="Ohm R.A."/>
            <person name="Patyshakuliyeva A."/>
            <person name="Rokas A."/>
            <person name="Ruiz-Duenas F.J."/>
            <person name="Sabat G."/>
            <person name="Salamov A."/>
            <person name="Samejima M."/>
            <person name="Schmutz J."/>
            <person name="Slot J.C."/>
            <person name="St John F."/>
            <person name="Stenlid J."/>
            <person name="Sun H."/>
            <person name="Sun S."/>
            <person name="Syed K."/>
            <person name="Tsang A."/>
            <person name="Wiebenga A."/>
            <person name="Young D."/>
            <person name="Pisabarro A."/>
            <person name="Eastwood D.C."/>
            <person name="Martin F."/>
            <person name="Cullen D."/>
            <person name="Grigoriev I.V."/>
            <person name="Hibbett D.S."/>
        </authorList>
    </citation>
    <scope>NUCLEOTIDE SEQUENCE [LARGE SCALE GENOMIC DNA]</scope>
    <source>
        <strain evidence="8 9">MD-104</strain>
    </source>
</reference>
<evidence type="ECO:0000256" key="2">
    <source>
        <dbReference type="ARBA" id="ARBA00004141"/>
    </source>
</evidence>
<evidence type="ECO:0000256" key="4">
    <source>
        <dbReference type="ARBA" id="ARBA00022679"/>
    </source>
</evidence>
<evidence type="ECO:0000313" key="9">
    <source>
        <dbReference type="Proteomes" id="UP000218811"/>
    </source>
</evidence>
<evidence type="ECO:0000256" key="3">
    <source>
        <dbReference type="ARBA" id="ARBA00005985"/>
    </source>
</evidence>
<evidence type="ECO:0000256" key="1">
    <source>
        <dbReference type="ARBA" id="ARBA00001946"/>
    </source>
</evidence>
<dbReference type="InterPro" id="IPR000537">
    <property type="entry name" value="UbiA_prenyltransferase"/>
</dbReference>
<dbReference type="STRING" id="742152.A0A2H3J429"/>
<dbReference type="Gene3D" id="1.20.120.1780">
    <property type="entry name" value="UbiA prenyltransferase"/>
    <property type="match status" value="1"/>
</dbReference>
<sequence length="153" mass="17295">MKIGLLGLLTFETIYPLSKRFTHWPQAWLSFDCAWGLPVAWVAVNDSIDWRLVSALVVGIAYWTIHFDTIYVCPDKKDDIHAGVHSCALLFGDYIRPILSFFASIFVLSLAYAGYENQQGPLYFTVTVAGTAAHMFWQLTRPNLEKEGTKICT</sequence>
<dbReference type="PANTHER" id="PTHR11048:SF28">
    <property type="entry name" value="4-HYDROXYBENZOATE POLYPRENYLTRANSFERASE, MITOCHONDRIAL"/>
    <property type="match status" value="1"/>
</dbReference>